<feature type="region of interest" description="Disordered" evidence="2">
    <location>
        <begin position="272"/>
        <end position="313"/>
    </location>
</feature>
<dbReference type="VEuPathDB" id="TrichDB:TVAGG3_0412300"/>
<keyword evidence="1" id="KW-0103">Bromodomain</keyword>
<dbReference type="RefSeq" id="XP_001319047.1">
    <property type="nucleotide sequence ID" value="XM_001319012.1"/>
</dbReference>
<evidence type="ECO:0000313" key="4">
    <source>
        <dbReference type="Proteomes" id="UP000001542"/>
    </source>
</evidence>
<name>A2EKJ7_TRIV3</name>
<feature type="compositionally biased region" description="Pro residues" evidence="2">
    <location>
        <begin position="283"/>
        <end position="292"/>
    </location>
</feature>
<dbReference type="SUPFAM" id="SSF47370">
    <property type="entry name" value="Bromodomain"/>
    <property type="match status" value="1"/>
</dbReference>
<dbReference type="InterPro" id="IPR036427">
    <property type="entry name" value="Bromodomain-like_sf"/>
</dbReference>
<evidence type="ECO:0000256" key="2">
    <source>
        <dbReference type="SAM" id="MobiDB-lite"/>
    </source>
</evidence>
<proteinExistence type="predicted"/>
<evidence type="ECO:0000256" key="1">
    <source>
        <dbReference type="ARBA" id="ARBA00023117"/>
    </source>
</evidence>
<keyword evidence="4" id="KW-1185">Reference proteome</keyword>
<dbReference type="InParanoid" id="A2EKJ7"/>
<feature type="region of interest" description="Disordered" evidence="2">
    <location>
        <begin position="223"/>
        <end position="243"/>
    </location>
</feature>
<gene>
    <name evidence="3" type="ORF">TVAG_313990</name>
</gene>
<evidence type="ECO:0000313" key="3">
    <source>
        <dbReference type="EMBL" id="EAY06824.1"/>
    </source>
</evidence>
<organism evidence="3 4">
    <name type="scientific">Trichomonas vaginalis (strain ATCC PRA-98 / G3)</name>
    <dbReference type="NCBI Taxonomy" id="412133"/>
    <lineage>
        <taxon>Eukaryota</taxon>
        <taxon>Metamonada</taxon>
        <taxon>Parabasalia</taxon>
        <taxon>Trichomonadida</taxon>
        <taxon>Trichomonadidae</taxon>
        <taxon>Trichomonas</taxon>
    </lineage>
</organism>
<sequence>MNVLARATCIEALEKAFSTPLGSIFIAKLKPYAVDCKEVKDILEIKSKIIADEFSSFDEFIQYTKDVTSNFIQQFGANEEISIVAESILQDILENIEPYLQVTDSNWNEATENYIKLLKICIENVPNDKASFSTPPSMSSESYSGPGNMQLFERISEVNSDALIDKIQRIKNDMDIVYISDLLMNFEPQITHNAGFININLSQVNQYMLSLIDNYVKKCELRPPPPPPSLTPKPNLSPGFPTNSPGLSSLKLLPQSILQSFLMLSNNKIQRSNSDVHALNRPQTPPSTPPKSPNKTHAPAHPKTEIPRSQTPK</sequence>
<dbReference type="VEuPathDB" id="TrichDB:TVAG_313990"/>
<reference evidence="3" key="1">
    <citation type="submission" date="2006-10" db="EMBL/GenBank/DDBJ databases">
        <authorList>
            <person name="Amadeo P."/>
            <person name="Zhao Q."/>
            <person name="Wortman J."/>
            <person name="Fraser-Liggett C."/>
            <person name="Carlton J."/>
        </authorList>
    </citation>
    <scope>NUCLEOTIDE SEQUENCE</scope>
    <source>
        <strain evidence="3">G3</strain>
    </source>
</reference>
<dbReference type="EMBL" id="DS113414">
    <property type="protein sequence ID" value="EAY06824.1"/>
    <property type="molecule type" value="Genomic_DNA"/>
</dbReference>
<dbReference type="AlphaFoldDB" id="A2EKJ7"/>
<reference evidence="3" key="2">
    <citation type="journal article" date="2007" name="Science">
        <title>Draft genome sequence of the sexually transmitted pathogen Trichomonas vaginalis.</title>
        <authorList>
            <person name="Carlton J.M."/>
            <person name="Hirt R.P."/>
            <person name="Silva J.C."/>
            <person name="Delcher A.L."/>
            <person name="Schatz M."/>
            <person name="Zhao Q."/>
            <person name="Wortman J.R."/>
            <person name="Bidwell S.L."/>
            <person name="Alsmark U.C.M."/>
            <person name="Besteiro S."/>
            <person name="Sicheritz-Ponten T."/>
            <person name="Noel C.J."/>
            <person name="Dacks J.B."/>
            <person name="Foster P.G."/>
            <person name="Simillion C."/>
            <person name="Van de Peer Y."/>
            <person name="Miranda-Saavedra D."/>
            <person name="Barton G.J."/>
            <person name="Westrop G.D."/>
            <person name="Mueller S."/>
            <person name="Dessi D."/>
            <person name="Fiori P.L."/>
            <person name="Ren Q."/>
            <person name="Paulsen I."/>
            <person name="Zhang H."/>
            <person name="Bastida-Corcuera F.D."/>
            <person name="Simoes-Barbosa A."/>
            <person name="Brown M.T."/>
            <person name="Hayes R.D."/>
            <person name="Mukherjee M."/>
            <person name="Okumura C.Y."/>
            <person name="Schneider R."/>
            <person name="Smith A.J."/>
            <person name="Vanacova S."/>
            <person name="Villalvazo M."/>
            <person name="Haas B.J."/>
            <person name="Pertea M."/>
            <person name="Feldblyum T.V."/>
            <person name="Utterback T.R."/>
            <person name="Shu C.L."/>
            <person name="Osoegawa K."/>
            <person name="de Jong P.J."/>
            <person name="Hrdy I."/>
            <person name="Horvathova L."/>
            <person name="Zubacova Z."/>
            <person name="Dolezal P."/>
            <person name="Malik S.B."/>
            <person name="Logsdon J.M. Jr."/>
            <person name="Henze K."/>
            <person name="Gupta A."/>
            <person name="Wang C.C."/>
            <person name="Dunne R.L."/>
            <person name="Upcroft J.A."/>
            <person name="Upcroft P."/>
            <person name="White O."/>
            <person name="Salzberg S.L."/>
            <person name="Tang P."/>
            <person name="Chiu C.-H."/>
            <person name="Lee Y.-S."/>
            <person name="Embley T.M."/>
            <person name="Coombs G.H."/>
            <person name="Mottram J.C."/>
            <person name="Tachezy J."/>
            <person name="Fraser-Liggett C.M."/>
            <person name="Johnson P.J."/>
        </authorList>
    </citation>
    <scope>NUCLEOTIDE SEQUENCE [LARGE SCALE GENOMIC DNA]</scope>
    <source>
        <strain evidence="3">G3</strain>
    </source>
</reference>
<dbReference type="SMR" id="A2EKJ7"/>
<accession>A2EKJ7</accession>
<dbReference type="KEGG" id="tva:4764706"/>
<dbReference type="Proteomes" id="UP000001542">
    <property type="component" value="Unassembled WGS sequence"/>
</dbReference>
<protein>
    <submittedName>
        <fullName evidence="3">Uncharacterized protein</fullName>
    </submittedName>
</protein>